<evidence type="ECO:0000313" key="9">
    <source>
        <dbReference type="Proteomes" id="UP001188597"/>
    </source>
</evidence>
<dbReference type="PANTHER" id="PTHR47694">
    <property type="entry name" value="PLANT UBX DOMAIN-CONTAINING PROTEIN 2"/>
    <property type="match status" value="1"/>
</dbReference>
<dbReference type="CDD" id="cd16119">
    <property type="entry name" value="UBX_UBXN6"/>
    <property type="match status" value="1"/>
</dbReference>
<dbReference type="InterPro" id="IPR001012">
    <property type="entry name" value="UBX_dom"/>
</dbReference>
<gene>
    <name evidence="8" type="ORF">RJ639_031576</name>
</gene>
<evidence type="ECO:0000259" key="7">
    <source>
        <dbReference type="PROSITE" id="PS50157"/>
    </source>
</evidence>
<proteinExistence type="predicted"/>
<feature type="region of interest" description="Disordered" evidence="5">
    <location>
        <begin position="1"/>
        <end position="94"/>
    </location>
</feature>
<keyword evidence="3" id="KW-0472">Membrane</keyword>
<dbReference type="SUPFAM" id="SSF54236">
    <property type="entry name" value="Ubiquitin-like"/>
    <property type="match status" value="1"/>
</dbReference>
<dbReference type="InterPro" id="IPR013087">
    <property type="entry name" value="Znf_C2H2_type"/>
</dbReference>
<evidence type="ECO:0000256" key="5">
    <source>
        <dbReference type="SAM" id="MobiDB-lite"/>
    </source>
</evidence>
<dbReference type="PANTHER" id="PTHR47694:SF1">
    <property type="entry name" value="PLANT UBX DOMAIN-CONTAINING PROTEIN 2"/>
    <property type="match status" value="1"/>
</dbReference>
<evidence type="ECO:0000256" key="1">
    <source>
        <dbReference type="ARBA" id="ARBA00004170"/>
    </source>
</evidence>
<evidence type="ECO:0000313" key="8">
    <source>
        <dbReference type="EMBL" id="KAK3037989.1"/>
    </source>
</evidence>
<evidence type="ECO:0000256" key="3">
    <source>
        <dbReference type="ARBA" id="ARBA00023136"/>
    </source>
</evidence>
<dbReference type="SMART" id="SM00580">
    <property type="entry name" value="PUG"/>
    <property type="match status" value="1"/>
</dbReference>
<organism evidence="8 9">
    <name type="scientific">Escallonia herrerae</name>
    <dbReference type="NCBI Taxonomy" id="1293975"/>
    <lineage>
        <taxon>Eukaryota</taxon>
        <taxon>Viridiplantae</taxon>
        <taxon>Streptophyta</taxon>
        <taxon>Embryophyta</taxon>
        <taxon>Tracheophyta</taxon>
        <taxon>Spermatophyta</taxon>
        <taxon>Magnoliopsida</taxon>
        <taxon>eudicotyledons</taxon>
        <taxon>Gunneridae</taxon>
        <taxon>Pentapetalae</taxon>
        <taxon>asterids</taxon>
        <taxon>campanulids</taxon>
        <taxon>Escalloniales</taxon>
        <taxon>Escalloniaceae</taxon>
        <taxon>Escallonia</taxon>
    </lineage>
</organism>
<dbReference type="PROSITE" id="PS50157">
    <property type="entry name" value="ZINC_FINGER_C2H2_2"/>
    <property type="match status" value="1"/>
</dbReference>
<dbReference type="GO" id="GO:0016020">
    <property type="term" value="C:membrane"/>
    <property type="evidence" value="ECO:0007669"/>
    <property type="project" value="UniProtKB-SubCell"/>
</dbReference>
<dbReference type="CDD" id="cd09212">
    <property type="entry name" value="PUB"/>
    <property type="match status" value="1"/>
</dbReference>
<evidence type="ECO:0000256" key="2">
    <source>
        <dbReference type="ARBA" id="ARBA00022786"/>
    </source>
</evidence>
<dbReference type="Pfam" id="PF00789">
    <property type="entry name" value="UBX"/>
    <property type="match status" value="1"/>
</dbReference>
<accession>A0AA88X2I2</accession>
<feature type="domain" description="C2H2-type" evidence="7">
    <location>
        <begin position="117"/>
        <end position="145"/>
    </location>
</feature>
<dbReference type="FunFam" id="3.10.20.90:FF:000185">
    <property type="entry name" value="UBX domain-containing protein 6"/>
    <property type="match status" value="1"/>
</dbReference>
<sequence>MDDVKDKVKGLMKKVNNPFSQSSSSSSGIFKGQGRVLGSSSSTSTNPSPIRPLQSVANSSNPKPLTQRPSNLDQAQNKPKTVSDSYSNAKPANGFDPFDPLITTGKRNNNGFSLNVFECPVCGKGFASEEEVYAHVDTCLSSVKEDNVVGVSELGVSGNGLKTKGELESCVGAYLSGKPSDAAVEVVVRLLRNVVREPENVKFRRVRMGNPKIKEAVSDVVGGVELLEFVGFELKDEGGEMYALMEVPSNERIVVIKEAIALLEPQKVENLPATTPAKVDEPVELKKVDRQIRVFFSVPESVAAKIQLPDSFYNLSADELKKEAELRQKKNAESQLLIPKSFKEKQAKAARRRYTKTVIRIQFPDGVVLQGVFSPREPTSALYEFVSSALKEPCLEFELLHPVVIKRRVIPHSPAAGGRAITLDEEDLVPAALIKFKPLETDSSIVFTGLCNELLEIMEPLVNDSAVAPL</sequence>
<dbReference type="InterPro" id="IPR036339">
    <property type="entry name" value="PUB-like_dom_sf"/>
</dbReference>
<dbReference type="GO" id="GO:0050832">
    <property type="term" value="P:defense response to fungus"/>
    <property type="evidence" value="ECO:0007669"/>
    <property type="project" value="TreeGrafter"/>
</dbReference>
<comment type="subcellular location">
    <subcellularLocation>
        <location evidence="1">Membrane</location>
        <topology evidence="1">Peripheral membrane protein</topology>
    </subcellularLocation>
</comment>
<dbReference type="Proteomes" id="UP001188597">
    <property type="component" value="Unassembled WGS sequence"/>
</dbReference>
<dbReference type="AlphaFoldDB" id="A0AA88X2I2"/>
<protein>
    <recommendedName>
        <fullName evidence="10">UBX domain-containing protein 2</fullName>
    </recommendedName>
</protein>
<feature type="domain" description="UBX" evidence="6">
    <location>
        <begin position="352"/>
        <end position="436"/>
    </location>
</feature>
<dbReference type="Gene3D" id="3.10.20.90">
    <property type="entry name" value="Phosphatidylinositol 3-kinase Catalytic Subunit, Chain A, domain 1"/>
    <property type="match status" value="1"/>
</dbReference>
<keyword evidence="4" id="KW-0863">Zinc-finger</keyword>
<reference evidence="8" key="1">
    <citation type="submission" date="2022-12" db="EMBL/GenBank/DDBJ databases">
        <title>Draft genome assemblies for two species of Escallonia (Escalloniales).</title>
        <authorList>
            <person name="Chanderbali A."/>
            <person name="Dervinis C."/>
            <person name="Anghel I."/>
            <person name="Soltis D."/>
            <person name="Soltis P."/>
            <person name="Zapata F."/>
        </authorList>
    </citation>
    <scope>NUCLEOTIDE SEQUENCE</scope>
    <source>
        <strain evidence="8">UCBG64.0493</strain>
        <tissue evidence="8">Leaf</tissue>
    </source>
</reference>
<feature type="compositionally biased region" description="Low complexity" evidence="5">
    <location>
        <begin position="39"/>
        <end position="48"/>
    </location>
</feature>
<keyword evidence="4" id="KW-0862">Zinc</keyword>
<dbReference type="GO" id="GO:0008270">
    <property type="term" value="F:zinc ion binding"/>
    <property type="evidence" value="ECO:0007669"/>
    <property type="project" value="UniProtKB-KW"/>
</dbReference>
<keyword evidence="4" id="KW-0479">Metal-binding</keyword>
<keyword evidence="9" id="KW-1185">Reference proteome</keyword>
<dbReference type="Gene3D" id="3.30.160.60">
    <property type="entry name" value="Classic Zinc Finger"/>
    <property type="match status" value="1"/>
</dbReference>
<dbReference type="SUPFAM" id="SSF143503">
    <property type="entry name" value="PUG domain-like"/>
    <property type="match status" value="1"/>
</dbReference>
<keyword evidence="2" id="KW-0833">Ubl conjugation pathway</keyword>
<evidence type="ECO:0000256" key="4">
    <source>
        <dbReference type="PROSITE-ProRule" id="PRU00042"/>
    </source>
</evidence>
<dbReference type="Gene3D" id="1.20.58.2190">
    <property type="match status" value="1"/>
</dbReference>
<dbReference type="EMBL" id="JAVXUP010000108">
    <property type="protein sequence ID" value="KAK3037989.1"/>
    <property type="molecule type" value="Genomic_DNA"/>
</dbReference>
<dbReference type="PROSITE" id="PS50033">
    <property type="entry name" value="UBX"/>
    <property type="match status" value="1"/>
</dbReference>
<feature type="compositionally biased region" description="Polar residues" evidence="5">
    <location>
        <begin position="55"/>
        <end position="90"/>
    </location>
</feature>
<name>A0AA88X2I2_9ASTE</name>
<dbReference type="InterPro" id="IPR018997">
    <property type="entry name" value="PUB_domain"/>
</dbReference>
<evidence type="ECO:0000259" key="6">
    <source>
        <dbReference type="PROSITE" id="PS50033"/>
    </source>
</evidence>
<comment type="caution">
    <text evidence="8">The sequence shown here is derived from an EMBL/GenBank/DDBJ whole genome shotgun (WGS) entry which is preliminary data.</text>
</comment>
<dbReference type="InterPro" id="IPR029071">
    <property type="entry name" value="Ubiquitin-like_domsf"/>
</dbReference>
<dbReference type="Pfam" id="PF09409">
    <property type="entry name" value="PUB"/>
    <property type="match status" value="1"/>
</dbReference>
<evidence type="ECO:0008006" key="10">
    <source>
        <dbReference type="Google" id="ProtNLM"/>
    </source>
</evidence>